<dbReference type="AlphaFoldDB" id="A0A1X7SFS2"/>
<proteinExistence type="predicted"/>
<accession>A0A1X7SFS2</accession>
<dbReference type="InParanoid" id="A0A1X7SFS2"/>
<protein>
    <recommendedName>
        <fullName evidence="2">Fibronectin type-III domain-containing protein</fullName>
    </recommendedName>
</protein>
<name>A0A1X7SFS2_AMPQE</name>
<evidence type="ECO:0008006" key="2">
    <source>
        <dbReference type="Google" id="ProtNLM"/>
    </source>
</evidence>
<sequence>ASSDTGLKHPGQYYNISYNYNTGNIPIAYNITDYDETEWTGSEFKYNETYCFTVTAMNYFSTGVPI</sequence>
<dbReference type="EnsemblMetazoa" id="Aqu2.1.00925_001">
    <property type="protein sequence ID" value="Aqu2.1.00925_001"/>
    <property type="gene ID" value="Aqu2.1.00925"/>
</dbReference>
<organism evidence="1">
    <name type="scientific">Amphimedon queenslandica</name>
    <name type="common">Sponge</name>
    <dbReference type="NCBI Taxonomy" id="400682"/>
    <lineage>
        <taxon>Eukaryota</taxon>
        <taxon>Metazoa</taxon>
        <taxon>Porifera</taxon>
        <taxon>Demospongiae</taxon>
        <taxon>Heteroscleromorpha</taxon>
        <taxon>Haplosclerida</taxon>
        <taxon>Niphatidae</taxon>
        <taxon>Amphimedon</taxon>
    </lineage>
</organism>
<dbReference type="SUPFAM" id="SSF49265">
    <property type="entry name" value="Fibronectin type III"/>
    <property type="match status" value="1"/>
</dbReference>
<evidence type="ECO:0000313" key="1">
    <source>
        <dbReference type="EnsemblMetazoa" id="Aqu2.1.00925_001"/>
    </source>
</evidence>
<dbReference type="InterPro" id="IPR036116">
    <property type="entry name" value="FN3_sf"/>
</dbReference>
<reference evidence="1" key="1">
    <citation type="submission" date="2017-05" db="UniProtKB">
        <authorList>
            <consortium name="EnsemblMetazoa"/>
        </authorList>
    </citation>
    <scope>IDENTIFICATION</scope>
</reference>